<dbReference type="PANTHER" id="PTHR46072">
    <property type="entry name" value="AMIDASE-RELATED-RELATED"/>
    <property type="match status" value="1"/>
</dbReference>
<evidence type="ECO:0000313" key="7">
    <source>
        <dbReference type="Proteomes" id="UP001280581"/>
    </source>
</evidence>
<feature type="domain" description="Amidase" evidence="5">
    <location>
        <begin position="79"/>
        <end position="526"/>
    </location>
</feature>
<accession>A0AAN6LRS6</accession>
<evidence type="ECO:0000256" key="1">
    <source>
        <dbReference type="ARBA" id="ARBA00009199"/>
    </source>
</evidence>
<reference evidence="6 7" key="1">
    <citation type="submission" date="2021-02" db="EMBL/GenBank/DDBJ databases">
        <title>Genome assembly of Pseudopithomyces chartarum.</title>
        <authorList>
            <person name="Jauregui R."/>
            <person name="Singh J."/>
            <person name="Voisey C."/>
        </authorList>
    </citation>
    <scope>NUCLEOTIDE SEQUENCE [LARGE SCALE GENOMIC DNA]</scope>
    <source>
        <strain evidence="6 7">AGR01</strain>
    </source>
</reference>
<feature type="transmembrane region" description="Helical" evidence="4">
    <location>
        <begin position="804"/>
        <end position="826"/>
    </location>
</feature>
<feature type="transmembrane region" description="Helical" evidence="4">
    <location>
        <begin position="896"/>
        <end position="918"/>
    </location>
</feature>
<dbReference type="EMBL" id="WVTA01000011">
    <property type="protein sequence ID" value="KAK3203057.1"/>
    <property type="molecule type" value="Genomic_DNA"/>
</dbReference>
<proteinExistence type="inferred from homology"/>
<evidence type="ECO:0000256" key="3">
    <source>
        <dbReference type="SAM" id="MobiDB-lite"/>
    </source>
</evidence>
<keyword evidence="4" id="KW-0472">Membrane</keyword>
<dbReference type="GO" id="GO:0016787">
    <property type="term" value="F:hydrolase activity"/>
    <property type="evidence" value="ECO:0007669"/>
    <property type="project" value="UniProtKB-KW"/>
</dbReference>
<dbReference type="AlphaFoldDB" id="A0AAN6LRS6"/>
<dbReference type="PANTHER" id="PTHR46072:SF3">
    <property type="entry name" value="AMIDASE"/>
    <property type="match status" value="1"/>
</dbReference>
<organism evidence="6 7">
    <name type="scientific">Pseudopithomyces chartarum</name>
    <dbReference type="NCBI Taxonomy" id="1892770"/>
    <lineage>
        <taxon>Eukaryota</taxon>
        <taxon>Fungi</taxon>
        <taxon>Dikarya</taxon>
        <taxon>Ascomycota</taxon>
        <taxon>Pezizomycotina</taxon>
        <taxon>Dothideomycetes</taxon>
        <taxon>Pleosporomycetidae</taxon>
        <taxon>Pleosporales</taxon>
        <taxon>Massarineae</taxon>
        <taxon>Didymosphaeriaceae</taxon>
        <taxon>Pseudopithomyces</taxon>
    </lineage>
</organism>
<keyword evidence="7" id="KW-1185">Reference proteome</keyword>
<keyword evidence="4" id="KW-0812">Transmembrane</keyword>
<protein>
    <recommendedName>
        <fullName evidence="5">Amidase domain-containing protein</fullName>
    </recommendedName>
</protein>
<comment type="caution">
    <text evidence="6">The sequence shown here is derived from an EMBL/GenBank/DDBJ whole genome shotgun (WGS) entry which is preliminary data.</text>
</comment>
<feature type="region of interest" description="Disordered" evidence="3">
    <location>
        <begin position="565"/>
        <end position="652"/>
    </location>
</feature>
<evidence type="ECO:0000313" key="6">
    <source>
        <dbReference type="EMBL" id="KAK3203057.1"/>
    </source>
</evidence>
<feature type="compositionally biased region" description="Low complexity" evidence="3">
    <location>
        <begin position="587"/>
        <end position="598"/>
    </location>
</feature>
<evidence type="ECO:0000259" key="5">
    <source>
        <dbReference type="Pfam" id="PF01425"/>
    </source>
</evidence>
<dbReference type="Gene3D" id="3.90.1300.10">
    <property type="entry name" value="Amidase signature (AS) domain"/>
    <property type="match status" value="1"/>
</dbReference>
<feature type="transmembrane region" description="Helical" evidence="4">
    <location>
        <begin position="946"/>
        <end position="964"/>
    </location>
</feature>
<name>A0AAN6LRS6_9PLEO</name>
<dbReference type="Proteomes" id="UP001280581">
    <property type="component" value="Unassembled WGS sequence"/>
</dbReference>
<feature type="transmembrane region" description="Helical" evidence="4">
    <location>
        <begin position="870"/>
        <end position="890"/>
    </location>
</feature>
<dbReference type="InterPro" id="IPR036928">
    <property type="entry name" value="AS_sf"/>
</dbReference>
<evidence type="ECO:0000256" key="2">
    <source>
        <dbReference type="ARBA" id="ARBA00022801"/>
    </source>
</evidence>
<gene>
    <name evidence="6" type="ORF">GRF29_112g64194</name>
</gene>
<dbReference type="Pfam" id="PF01425">
    <property type="entry name" value="Amidase"/>
    <property type="match status" value="1"/>
</dbReference>
<sequence length="981" mass="107176">MPNVPRDYRTIAAEKQSHRREQIPREWLLPKDYSSYTNMMDVPITCGILSDEEINITSNFDATALLEKLRSGVWTAEQVTVAFCKRAAIAHQLTNCLTEIFFDKAIERARELDHERQSHPGKHLQPFYGLPISLKDSFQVAGFDTSTGLACFVDQPAEEDSATAAMLLDLGALLYCKTNLPQSIMTGDSDNHVFGRTLNPRNTSLTAGGSTGGEGALLAMRGSVLGVGTDIGGSIRVPSVCNGIYGFRPSEGLVPHRGVRSLTTPGMDVVLSSAGPMATSLRDITLFMSTTMQAHTWQYDSTVIPLPWMNLQLKPTLRIGLVLDNGVHTPTPPIRRALHQVADLLRANSSIELIPLELPNVAENISDLLKYFTLDGAQNYIDLFARTQEPEIPSLRAIGLSSLECATLDSLFELNVRRQAAIRTYHELFRANAIDAILMPPAPHTAVPLDRWNSISYTGLWNYLDYPAVVIPVGTVNGSDVVDGVENARFGAEDKRLYSLYTGPEDYKDAPVAVQLVGYRYQDEMLMQVAGMVDAMVNEDFMGVDGLYRATVTKAIISHNNQKEYHWSRQSDMQHQLRRQQPRTNIPSHPTPRSTTESSPPPAYPNSPSNPTATKLSPRDNEPTWPFAHPARPRSPPLRIHTSHHPPRITPQTTAPRLSALLLPHPTHNRHTLTSPKMAQYGYNGTPQYGAPPASNLQFYPSSFTGPVSGHSTPFQANYGAPTSSYPSTYGAGFSAPGVTGQMGVGSSGLRTGWLAAFGTEGYEGEPPLLEELGVNFGHIKMKTLAVLNPFGGMDRHIMDDSDVAGPVLFFFVFGTRLAVLGTLLLHTILSLMSPPLSPGEMASPEHAHAPPRGSSHFSSTLTYPRSASVLGYCLLPLVLVAILGIVVPLDGFFGYLLTSLAIVWCSYSSSSMFTVVGEYPWEFGKERMENEELTCTGRMTSMRGLVAYPMVLFYGSFGIMAIFSSRGTGNLAKAATPMAA</sequence>
<dbReference type="SUPFAM" id="SSF75304">
    <property type="entry name" value="Amidase signature (AS) enzymes"/>
    <property type="match status" value="1"/>
</dbReference>
<keyword evidence="2" id="KW-0378">Hydrolase</keyword>
<dbReference type="InterPro" id="IPR023631">
    <property type="entry name" value="Amidase_dom"/>
</dbReference>
<evidence type="ECO:0000256" key="4">
    <source>
        <dbReference type="SAM" id="Phobius"/>
    </source>
</evidence>
<comment type="similarity">
    <text evidence="1">Belongs to the amidase family.</text>
</comment>
<keyword evidence="4" id="KW-1133">Transmembrane helix</keyword>